<feature type="domain" description="ISP3 C-terminal" evidence="2">
    <location>
        <begin position="32"/>
        <end position="139"/>
    </location>
</feature>
<dbReference type="AlphaFoldDB" id="A0A9W5WVR0"/>
<dbReference type="Proteomes" id="UP001057455">
    <property type="component" value="Unassembled WGS sequence"/>
</dbReference>
<evidence type="ECO:0000259" key="2">
    <source>
        <dbReference type="Pfam" id="PF18045"/>
    </source>
</evidence>
<evidence type="ECO:0000313" key="4">
    <source>
        <dbReference type="Proteomes" id="UP001057455"/>
    </source>
</evidence>
<dbReference type="EMBL" id="BLIY01000017">
    <property type="protein sequence ID" value="GFE55124.1"/>
    <property type="molecule type" value="Genomic_DNA"/>
</dbReference>
<accession>A0A9W5WVR0</accession>
<comment type="caution">
    <text evidence="3">The sequence shown here is derived from an EMBL/GenBank/DDBJ whole genome shotgun (WGS) entry which is preliminary data.</text>
</comment>
<gene>
    <name evidence="3" type="ORF">BaOVIS_025280</name>
</gene>
<dbReference type="InterPro" id="IPR041296">
    <property type="entry name" value="ISP3_C"/>
</dbReference>
<name>A0A9W5WVR0_BABOV</name>
<proteinExistence type="predicted"/>
<evidence type="ECO:0000313" key="3">
    <source>
        <dbReference type="EMBL" id="GFE55124.1"/>
    </source>
</evidence>
<sequence>MGNQPSSVCCDAISDANAMLERHKELTPEEEIDFMNNMVNGCDTQIVFADGSSMPCTVLYDLAEDCLHLLVDEKKRVVPLRDVEEILGIDSVAGLSNVDKSLIIDPHIVAFRLLSTKKAILLRFEEIKDSQGFYHFLKEIIQENGETTHQSVPSSPPPEDETPSHTIIF</sequence>
<dbReference type="Gene3D" id="2.30.29.30">
    <property type="entry name" value="Pleckstrin-homology domain (PH domain)/Phosphotyrosine-binding domain (PTB)"/>
    <property type="match status" value="1"/>
</dbReference>
<keyword evidence="4" id="KW-1185">Reference proteome</keyword>
<dbReference type="OrthoDB" id="364474at2759"/>
<feature type="region of interest" description="Disordered" evidence="1">
    <location>
        <begin position="146"/>
        <end position="169"/>
    </location>
</feature>
<protein>
    <submittedName>
        <fullName evidence="3">IMC sub-compartment ISP3, putative</fullName>
    </submittedName>
</protein>
<organism evidence="3 4">
    <name type="scientific">Babesia ovis</name>
    <dbReference type="NCBI Taxonomy" id="5869"/>
    <lineage>
        <taxon>Eukaryota</taxon>
        <taxon>Sar</taxon>
        <taxon>Alveolata</taxon>
        <taxon>Apicomplexa</taxon>
        <taxon>Aconoidasida</taxon>
        <taxon>Piroplasmida</taxon>
        <taxon>Babesiidae</taxon>
        <taxon>Babesia</taxon>
    </lineage>
</organism>
<evidence type="ECO:0000256" key="1">
    <source>
        <dbReference type="SAM" id="MobiDB-lite"/>
    </source>
</evidence>
<dbReference type="Pfam" id="PF18045">
    <property type="entry name" value="ISP3_C"/>
    <property type="match status" value="1"/>
</dbReference>
<dbReference type="InterPro" id="IPR011993">
    <property type="entry name" value="PH-like_dom_sf"/>
</dbReference>
<reference evidence="3" key="1">
    <citation type="submission" date="2019-12" db="EMBL/GenBank/DDBJ databases">
        <title>Genome sequence of Babesia ovis.</title>
        <authorList>
            <person name="Yamagishi J."/>
            <person name="Sevinc F."/>
            <person name="Xuan X."/>
        </authorList>
    </citation>
    <scope>NUCLEOTIDE SEQUENCE</scope>
    <source>
        <strain evidence="3">Selcuk</strain>
    </source>
</reference>